<evidence type="ECO:0000313" key="3">
    <source>
        <dbReference type="EMBL" id="MDT9681592.1"/>
    </source>
</evidence>
<feature type="signal peptide" evidence="2">
    <location>
        <begin position="1"/>
        <end position="23"/>
    </location>
</feature>
<dbReference type="RefSeq" id="WP_315876682.1">
    <property type="nucleotide sequence ID" value="NZ_JAWCTQ010000005.1"/>
</dbReference>
<evidence type="ECO:0000256" key="1">
    <source>
        <dbReference type="SAM" id="MobiDB-lite"/>
    </source>
</evidence>
<organism evidence="3 4">
    <name type="scientific">Streptomyces tamarix</name>
    <dbReference type="NCBI Taxonomy" id="3078565"/>
    <lineage>
        <taxon>Bacteria</taxon>
        <taxon>Bacillati</taxon>
        <taxon>Actinomycetota</taxon>
        <taxon>Actinomycetes</taxon>
        <taxon>Kitasatosporales</taxon>
        <taxon>Streptomycetaceae</taxon>
        <taxon>Streptomyces</taxon>
    </lineage>
</organism>
<feature type="chain" id="PRO_5046118267" evidence="2">
    <location>
        <begin position="24"/>
        <end position="311"/>
    </location>
</feature>
<comment type="caution">
    <text evidence="3">The sequence shown here is derived from an EMBL/GenBank/DDBJ whole genome shotgun (WGS) entry which is preliminary data.</text>
</comment>
<dbReference type="EMBL" id="JAWCTQ010000005">
    <property type="protein sequence ID" value="MDT9681592.1"/>
    <property type="molecule type" value="Genomic_DNA"/>
</dbReference>
<dbReference type="Proteomes" id="UP001250181">
    <property type="component" value="Unassembled WGS sequence"/>
</dbReference>
<proteinExistence type="predicted"/>
<name>A0ABU3QGT6_9ACTN</name>
<protein>
    <submittedName>
        <fullName evidence="3">DUF3558 domain-containing protein</fullName>
    </submittedName>
</protein>
<evidence type="ECO:0000313" key="4">
    <source>
        <dbReference type="Proteomes" id="UP001250181"/>
    </source>
</evidence>
<accession>A0ABU3QGT6</accession>
<sequence>MQRRAYASGLAALLAALSATALAGCSSGSGTSGSGIDAKAGTAAGPIAQPGRYRTLFEPCGSVPHATLQDMLPAVTALPAEQRDRVLRGTAAVTYDTDRRVGCTWKADGPDAIHHLTLDFERVVSYDPSVSDETRAQEVYTTKESAAGLTPASPPATDPGTGTATSPAPGTAGPTTGPTTKPTAGPTGSPTAPGTASATAPGTALAPAVAGRQPQTVPPGAPSPTASAPPEGLESRTLTDLGDAAFLDDTLAPAGSATQQRVVSVVFRTSNVIVTVRYAAQPTRVGEVPDSEELQEKAWQLAHRLAERFEE</sequence>
<feature type="region of interest" description="Disordered" evidence="1">
    <location>
        <begin position="129"/>
        <end position="236"/>
    </location>
</feature>
<gene>
    <name evidence="3" type="ORF">RND61_05805</name>
</gene>
<evidence type="ECO:0000256" key="2">
    <source>
        <dbReference type="SAM" id="SignalP"/>
    </source>
</evidence>
<keyword evidence="4" id="KW-1185">Reference proteome</keyword>
<keyword evidence="2" id="KW-0732">Signal</keyword>
<dbReference type="PROSITE" id="PS51257">
    <property type="entry name" value="PROKAR_LIPOPROTEIN"/>
    <property type="match status" value="1"/>
</dbReference>
<reference evidence="3 4" key="1">
    <citation type="submission" date="2023-09" db="EMBL/GenBank/DDBJ databases">
        <title>Streptomyces sp. nov.: A antagonism against Alternaria gaisen Producing Streptochlin, Isolated from Tamarix root soil.</title>
        <authorList>
            <person name="Chen Y."/>
        </authorList>
    </citation>
    <scope>NUCLEOTIDE SEQUENCE [LARGE SCALE GENOMIC DNA]</scope>
    <source>
        <strain evidence="3 4">TRM76323</strain>
    </source>
</reference>
<feature type="compositionally biased region" description="Low complexity" evidence="1">
    <location>
        <begin position="158"/>
        <end position="211"/>
    </location>
</feature>